<gene>
    <name evidence="1" type="ORF">SCAR479_10324</name>
</gene>
<dbReference type="PANTHER" id="PTHR42034:SF1">
    <property type="entry name" value="CONDENSATION DOMAIN-CONTAINING PROTEIN"/>
    <property type="match status" value="1"/>
</dbReference>
<dbReference type="InterPro" id="IPR023213">
    <property type="entry name" value="CAT-like_dom_sf"/>
</dbReference>
<comment type="caution">
    <text evidence="1">The sequence shown here is derived from an EMBL/GenBank/DDBJ whole genome shotgun (WGS) entry which is preliminary data.</text>
</comment>
<evidence type="ECO:0000313" key="2">
    <source>
        <dbReference type="Proteomes" id="UP001465668"/>
    </source>
</evidence>
<accession>A0ABR2XGT2</accession>
<name>A0ABR2XGT2_9PEZI</name>
<proteinExistence type="predicted"/>
<dbReference type="SUPFAM" id="SSF52777">
    <property type="entry name" value="CoA-dependent acyltransferases"/>
    <property type="match status" value="1"/>
</dbReference>
<reference evidence="1 2" key="1">
    <citation type="submission" date="2024-02" db="EMBL/GenBank/DDBJ databases">
        <title>First draft genome assembly of two strains of Seiridium cardinale.</title>
        <authorList>
            <person name="Emiliani G."/>
            <person name="Scali E."/>
        </authorList>
    </citation>
    <scope>NUCLEOTIDE SEQUENCE [LARGE SCALE GENOMIC DNA]</scope>
    <source>
        <strain evidence="1 2">BM-138-000479</strain>
    </source>
</reference>
<sequence>MSQSSEWTQVSDGLCQRPMGENERFLRFIGDRSHAIGREHWSVTATAIFQLKAPNVGENNIDFKKALREAWKLLRFRHPSIASSATSDSNLQYVVPRTAENLEDWLAQSYFVVQEPDVDADVLVSRLQPKPMATLHYLASQSQIVLHTAHWRTDAYGAFHLIEALFAGLAHILDTGAFDKELAWGDEVGRLVPSVEFALRLPDHASSDIVDAARQYLATGRHLHGTVGLQCRSNGTTKPEGTRHAHLSIPEEITAKLEATCQDVGIDLYSATHAAVAKLNHTRTAAEDQHKHYTSTIRLNLRPHLHAPYNTPLTASGVYTGGYMFRIEPNQSLVEIARQLQAQYSGEPSDEFILSRRQYAKMVLDVVKSGAGPPPPTSNMDVSFIRGVDNIVRSQWDTKYGTLIIENLGLGVETLSMQAYCVYWKFNGRLTLSIWFNDAHYDISDMAKLLEELRDILVAEFS</sequence>
<evidence type="ECO:0000313" key="1">
    <source>
        <dbReference type="EMBL" id="KAK9772994.1"/>
    </source>
</evidence>
<protein>
    <submittedName>
        <fullName evidence="1">Major facilitator superfamily (MFS) profile domain-containing protein</fullName>
    </submittedName>
</protein>
<organism evidence="1 2">
    <name type="scientific">Seiridium cardinale</name>
    <dbReference type="NCBI Taxonomy" id="138064"/>
    <lineage>
        <taxon>Eukaryota</taxon>
        <taxon>Fungi</taxon>
        <taxon>Dikarya</taxon>
        <taxon>Ascomycota</taxon>
        <taxon>Pezizomycotina</taxon>
        <taxon>Sordariomycetes</taxon>
        <taxon>Xylariomycetidae</taxon>
        <taxon>Amphisphaeriales</taxon>
        <taxon>Sporocadaceae</taxon>
        <taxon>Seiridium</taxon>
    </lineage>
</organism>
<dbReference type="Gene3D" id="3.30.559.10">
    <property type="entry name" value="Chloramphenicol acetyltransferase-like domain"/>
    <property type="match status" value="1"/>
</dbReference>
<dbReference type="EMBL" id="JARVKM010000055">
    <property type="protein sequence ID" value="KAK9772994.1"/>
    <property type="molecule type" value="Genomic_DNA"/>
</dbReference>
<dbReference type="PANTHER" id="PTHR42034">
    <property type="entry name" value="CHROMOSOME 7, WHOLE GENOME SHOTGUN SEQUENCE-RELATED"/>
    <property type="match status" value="1"/>
</dbReference>
<keyword evidence="2" id="KW-1185">Reference proteome</keyword>
<dbReference type="Proteomes" id="UP001465668">
    <property type="component" value="Unassembled WGS sequence"/>
</dbReference>
<dbReference type="Gene3D" id="3.30.559.30">
    <property type="entry name" value="Nonribosomal peptide synthetase, condensation domain"/>
    <property type="match status" value="1"/>
</dbReference>